<dbReference type="GO" id="GO:0005576">
    <property type="term" value="C:extracellular region"/>
    <property type="evidence" value="ECO:0007669"/>
    <property type="project" value="UniProtKB-SubCell"/>
</dbReference>
<sequence>MFSLLVILSVGTILQNVVCSRAVSFEGEIFDIKRRLEKLERKVVDLQVENENLKQENRILKPPIKSIYKPNVIPQETKRHNTWNTDTGQIFKGKKLIIDNKAITGDMIKVVNSETASNDSHAYKRLLLQTIIPTPSIDTQKIAFTVYLSKTIDKLGSHQIIEYDKILLNDGNGFDIRHGHFTAPLKGTYLLSVNIIAESGHAMALDLVNNGKPITAFYAEAKTGADSQSNAFPVHLEQGDMVWIRTHAGYEGGRLLGFTDFMLTSFAGVFLYPL</sequence>
<feature type="domain" description="C1q" evidence="6">
    <location>
        <begin position="137"/>
        <end position="274"/>
    </location>
</feature>
<dbReference type="PROSITE" id="PS50871">
    <property type="entry name" value="C1Q"/>
    <property type="match status" value="1"/>
</dbReference>
<dbReference type="CDD" id="cd14686">
    <property type="entry name" value="bZIP"/>
    <property type="match status" value="1"/>
</dbReference>
<dbReference type="PRINTS" id="PR00007">
    <property type="entry name" value="COMPLEMNTC1Q"/>
</dbReference>
<reference evidence="7 8" key="1">
    <citation type="submission" date="2020-06" db="EMBL/GenBank/DDBJ databases">
        <authorList>
            <person name="Li R."/>
            <person name="Bekaert M."/>
        </authorList>
    </citation>
    <scope>NUCLEOTIDE SEQUENCE [LARGE SCALE GENOMIC DNA]</scope>
    <source>
        <strain evidence="8">wild</strain>
    </source>
</reference>
<dbReference type="Proteomes" id="UP000507470">
    <property type="component" value="Unassembled WGS sequence"/>
</dbReference>
<name>A0A6J8BC80_MYTCO</name>
<dbReference type="AlphaFoldDB" id="A0A6J8BC80"/>
<dbReference type="Gene3D" id="2.60.120.40">
    <property type="match status" value="1"/>
</dbReference>
<keyword evidence="2" id="KW-0964">Secreted</keyword>
<dbReference type="PANTHER" id="PTHR22923">
    <property type="entry name" value="CEREBELLIN-RELATED"/>
    <property type="match status" value="1"/>
</dbReference>
<comment type="subcellular location">
    <subcellularLocation>
        <location evidence="1">Secreted</location>
    </subcellularLocation>
</comment>
<feature type="signal peptide" evidence="5">
    <location>
        <begin position="1"/>
        <end position="19"/>
    </location>
</feature>
<accession>A0A6J8BC80</accession>
<evidence type="ECO:0000313" key="7">
    <source>
        <dbReference type="EMBL" id="CAC5380239.1"/>
    </source>
</evidence>
<evidence type="ECO:0000256" key="2">
    <source>
        <dbReference type="ARBA" id="ARBA00022525"/>
    </source>
</evidence>
<keyword evidence="4" id="KW-0175">Coiled coil</keyword>
<evidence type="ECO:0000256" key="5">
    <source>
        <dbReference type="SAM" id="SignalP"/>
    </source>
</evidence>
<protein>
    <recommendedName>
        <fullName evidence="6">C1q domain-containing protein</fullName>
    </recommendedName>
</protein>
<dbReference type="OrthoDB" id="6146865at2759"/>
<evidence type="ECO:0000256" key="3">
    <source>
        <dbReference type="ARBA" id="ARBA00022729"/>
    </source>
</evidence>
<feature type="coiled-coil region" evidence="4">
    <location>
        <begin position="22"/>
        <end position="56"/>
    </location>
</feature>
<keyword evidence="3 5" id="KW-0732">Signal</keyword>
<dbReference type="SUPFAM" id="SSF49842">
    <property type="entry name" value="TNF-like"/>
    <property type="match status" value="1"/>
</dbReference>
<organism evidence="7 8">
    <name type="scientific">Mytilus coruscus</name>
    <name type="common">Sea mussel</name>
    <dbReference type="NCBI Taxonomy" id="42192"/>
    <lineage>
        <taxon>Eukaryota</taxon>
        <taxon>Metazoa</taxon>
        <taxon>Spiralia</taxon>
        <taxon>Lophotrochozoa</taxon>
        <taxon>Mollusca</taxon>
        <taxon>Bivalvia</taxon>
        <taxon>Autobranchia</taxon>
        <taxon>Pteriomorphia</taxon>
        <taxon>Mytilida</taxon>
        <taxon>Mytiloidea</taxon>
        <taxon>Mytilidae</taxon>
        <taxon>Mytilinae</taxon>
        <taxon>Mytilus</taxon>
    </lineage>
</organism>
<keyword evidence="8" id="KW-1185">Reference proteome</keyword>
<dbReference type="InterPro" id="IPR001073">
    <property type="entry name" value="C1q_dom"/>
</dbReference>
<evidence type="ECO:0000259" key="6">
    <source>
        <dbReference type="PROSITE" id="PS50871"/>
    </source>
</evidence>
<feature type="chain" id="PRO_5027014136" description="C1q domain-containing protein" evidence="5">
    <location>
        <begin position="20"/>
        <end position="274"/>
    </location>
</feature>
<dbReference type="PANTHER" id="PTHR22923:SF116">
    <property type="entry name" value="C1Q DOMAIN-CONTAINING PROTEIN"/>
    <property type="match status" value="1"/>
</dbReference>
<dbReference type="InterPro" id="IPR050822">
    <property type="entry name" value="Cerebellin_Synaptic_Org"/>
</dbReference>
<evidence type="ECO:0000256" key="1">
    <source>
        <dbReference type="ARBA" id="ARBA00004613"/>
    </source>
</evidence>
<dbReference type="EMBL" id="CACVKT020002854">
    <property type="protein sequence ID" value="CAC5380239.1"/>
    <property type="molecule type" value="Genomic_DNA"/>
</dbReference>
<dbReference type="InterPro" id="IPR008983">
    <property type="entry name" value="Tumour_necrosis_fac-like_dom"/>
</dbReference>
<proteinExistence type="predicted"/>
<dbReference type="SMART" id="SM00110">
    <property type="entry name" value="C1Q"/>
    <property type="match status" value="1"/>
</dbReference>
<evidence type="ECO:0000313" key="8">
    <source>
        <dbReference type="Proteomes" id="UP000507470"/>
    </source>
</evidence>
<gene>
    <name evidence="7" type="ORF">MCOR_16214</name>
</gene>
<evidence type="ECO:0000256" key="4">
    <source>
        <dbReference type="SAM" id="Coils"/>
    </source>
</evidence>
<dbReference type="Pfam" id="PF00386">
    <property type="entry name" value="C1q"/>
    <property type="match status" value="1"/>
</dbReference>